<evidence type="ECO:0000256" key="8">
    <source>
        <dbReference type="SAM" id="Phobius"/>
    </source>
</evidence>
<dbReference type="GO" id="GO:0030001">
    <property type="term" value="P:metal ion transport"/>
    <property type="evidence" value="ECO:0007669"/>
    <property type="project" value="UniProtKB-ARBA"/>
</dbReference>
<feature type="transmembrane region" description="Helical" evidence="8">
    <location>
        <begin position="78"/>
        <end position="102"/>
    </location>
</feature>
<dbReference type="PANTHER" id="PTHR32024:SF1">
    <property type="entry name" value="KTR SYSTEM POTASSIUM UPTAKE PROTEIN B"/>
    <property type="match status" value="1"/>
</dbReference>
<evidence type="ECO:0000256" key="7">
    <source>
        <dbReference type="ARBA" id="ARBA00023136"/>
    </source>
</evidence>
<keyword evidence="5 8" id="KW-1133">Transmembrane helix</keyword>
<feature type="transmembrane region" description="Helical" evidence="8">
    <location>
        <begin position="399"/>
        <end position="419"/>
    </location>
</feature>
<feature type="transmembrane region" description="Helical" evidence="8">
    <location>
        <begin position="272"/>
        <end position="298"/>
    </location>
</feature>
<dbReference type="Proteomes" id="UP000315938">
    <property type="component" value="Unassembled WGS sequence"/>
</dbReference>
<dbReference type="GO" id="GO:0008324">
    <property type="term" value="F:monoatomic cation transmembrane transporter activity"/>
    <property type="evidence" value="ECO:0007669"/>
    <property type="project" value="InterPro"/>
</dbReference>
<dbReference type="EMBL" id="VKID01000001">
    <property type="protein sequence ID" value="TRX99549.1"/>
    <property type="molecule type" value="Genomic_DNA"/>
</dbReference>
<dbReference type="GO" id="GO:0005886">
    <property type="term" value="C:plasma membrane"/>
    <property type="evidence" value="ECO:0007669"/>
    <property type="project" value="UniProtKB-SubCell"/>
</dbReference>
<comment type="caution">
    <text evidence="9">The sequence shown here is derived from an EMBL/GenBank/DDBJ whole genome shotgun (WGS) entry which is preliminary data.</text>
</comment>
<proteinExistence type="predicted"/>
<keyword evidence="6" id="KW-0406">Ion transport</keyword>
<keyword evidence="4 8" id="KW-0812">Transmembrane</keyword>
<evidence type="ECO:0000313" key="10">
    <source>
        <dbReference type="Proteomes" id="UP000315938"/>
    </source>
</evidence>
<comment type="subcellular location">
    <subcellularLocation>
        <location evidence="1">Cell membrane</location>
        <topology evidence="1">Multi-pass membrane protein</topology>
    </subcellularLocation>
</comment>
<keyword evidence="2" id="KW-0813">Transport</keyword>
<keyword evidence="3" id="KW-1003">Cell membrane</keyword>
<evidence type="ECO:0000256" key="3">
    <source>
        <dbReference type="ARBA" id="ARBA00022475"/>
    </source>
</evidence>
<feature type="transmembrane region" description="Helical" evidence="8">
    <location>
        <begin position="233"/>
        <end position="252"/>
    </location>
</feature>
<organism evidence="9 10">
    <name type="scientific">Acholeplasma laidlawii</name>
    <dbReference type="NCBI Taxonomy" id="2148"/>
    <lineage>
        <taxon>Bacteria</taxon>
        <taxon>Bacillati</taxon>
        <taxon>Mycoplasmatota</taxon>
        <taxon>Mollicutes</taxon>
        <taxon>Acholeplasmatales</taxon>
        <taxon>Acholeplasmataceae</taxon>
        <taxon>Acholeplasma</taxon>
    </lineage>
</organism>
<dbReference type="Pfam" id="PF02386">
    <property type="entry name" value="TrkH"/>
    <property type="match status" value="1"/>
</dbReference>
<keyword evidence="7 8" id="KW-0472">Membrane</keyword>
<reference evidence="9 10" key="1">
    <citation type="submission" date="2019-07" db="EMBL/GenBank/DDBJ databases">
        <title>Genome sequence of Acholeplasma laidlawii strain with increased resistance to erythromycin.</title>
        <authorList>
            <person name="Medvedeva E.S."/>
            <person name="Baranova N.B."/>
            <person name="Siniagina M.N."/>
            <person name="Mouzykantov A."/>
            <person name="Chernova O.A."/>
            <person name="Chernov V.M."/>
        </authorList>
    </citation>
    <scope>NUCLEOTIDE SEQUENCE [LARGE SCALE GENOMIC DNA]</scope>
    <source>
        <strain evidence="9 10">PG8REry</strain>
    </source>
</reference>
<evidence type="ECO:0000256" key="5">
    <source>
        <dbReference type="ARBA" id="ARBA00022989"/>
    </source>
</evidence>
<evidence type="ECO:0000256" key="1">
    <source>
        <dbReference type="ARBA" id="ARBA00004651"/>
    </source>
</evidence>
<dbReference type="OMA" id="SFEWVPK"/>
<evidence type="ECO:0000256" key="4">
    <source>
        <dbReference type="ARBA" id="ARBA00022692"/>
    </source>
</evidence>
<evidence type="ECO:0000256" key="2">
    <source>
        <dbReference type="ARBA" id="ARBA00022448"/>
    </source>
</evidence>
<accession>A0A553IH70</accession>
<feature type="transmembrane region" description="Helical" evidence="8">
    <location>
        <begin position="46"/>
        <end position="66"/>
    </location>
</feature>
<feature type="transmembrane region" description="Helical" evidence="8">
    <location>
        <begin position="12"/>
        <end position="34"/>
    </location>
</feature>
<gene>
    <name evidence="9" type="ORF">FNV44_00480</name>
</gene>
<evidence type="ECO:0000313" key="9">
    <source>
        <dbReference type="EMBL" id="TRX99549.1"/>
    </source>
</evidence>
<protein>
    <submittedName>
        <fullName evidence="9">H(+)-transporting ATPase</fullName>
    </submittedName>
</protein>
<dbReference type="InterPro" id="IPR003445">
    <property type="entry name" value="Cat_transpt"/>
</dbReference>
<dbReference type="PANTHER" id="PTHR32024">
    <property type="entry name" value="TRK SYSTEM POTASSIUM UPTAKE PROTEIN TRKG-RELATED"/>
    <property type="match status" value="1"/>
</dbReference>
<name>A0A553IH70_ACHLA</name>
<feature type="transmembrane region" description="Helical" evidence="8">
    <location>
        <begin position="193"/>
        <end position="213"/>
    </location>
</feature>
<sequence length="441" mass="47815">MRKMIIIMKKISPYIIIVLSFLSIILIGGILLILPISKQAQGHLSFVDALFISTSAVTITGLSPVANLSTLLSPFGKVVLGILIQIGGLSVITISVFVMYLIGAKIGLSNRILIKESFNQTSLSGMVKLVKKIIIFTLVIESFGFIANMIVFVPQYELVDAIGLSLFHAVSSFNNAGFDILGDQSLQGYNGHVLLNLSTAILIMLGGLGFIVLNDILTKKSYKKLMIHSKIVLKVNLVLWSLGFGFFLLSKVDGKNLNVLEAFFLSVTARTAGFTTINMGTISSLTALILMVLMFIGASPSSTGGGIKTTTLYALFKSTTSYAKGKTTTTHNRLITDETRHKASILLTTAIMIVLVATSLIIMMENIDLEKAIFEVISAFANVGLSMNLTPTLSNASKIVLSIVMFIGRVGPITIISIFNTQWYKKGMDSIEYIEEKMMIG</sequence>
<feature type="transmembrane region" description="Helical" evidence="8">
    <location>
        <begin position="343"/>
        <end position="364"/>
    </location>
</feature>
<evidence type="ECO:0000256" key="6">
    <source>
        <dbReference type="ARBA" id="ARBA00023065"/>
    </source>
</evidence>
<feature type="transmembrane region" description="Helical" evidence="8">
    <location>
        <begin position="133"/>
        <end position="153"/>
    </location>
</feature>
<dbReference type="AlphaFoldDB" id="A0A553IH70"/>